<keyword evidence="1 4" id="KW-0808">Transferase</keyword>
<dbReference type="NCBIfam" id="NF005840">
    <property type="entry name" value="PRK07757.1"/>
    <property type="match status" value="1"/>
</dbReference>
<dbReference type="eggNOG" id="COG1246">
    <property type="taxonomic scope" value="Bacteria"/>
</dbReference>
<organism evidence="4 5">
    <name type="scientific">Desulfococcus multivorans DSM 2059</name>
    <dbReference type="NCBI Taxonomy" id="1121405"/>
    <lineage>
        <taxon>Bacteria</taxon>
        <taxon>Pseudomonadati</taxon>
        <taxon>Thermodesulfobacteriota</taxon>
        <taxon>Desulfobacteria</taxon>
        <taxon>Desulfobacterales</taxon>
        <taxon>Desulfococcaceae</taxon>
        <taxon>Desulfococcus</taxon>
    </lineage>
</organism>
<name>S7UUA8_DESML</name>
<dbReference type="PANTHER" id="PTHR30602:SF12">
    <property type="entry name" value="AMINO-ACID ACETYLTRANSFERASE NAGS1, CHLOROPLASTIC-RELATED"/>
    <property type="match status" value="1"/>
</dbReference>
<dbReference type="SUPFAM" id="SSF55729">
    <property type="entry name" value="Acyl-CoA N-acyltransferases (Nat)"/>
    <property type="match status" value="1"/>
</dbReference>
<evidence type="ECO:0000256" key="2">
    <source>
        <dbReference type="ARBA" id="ARBA00023315"/>
    </source>
</evidence>
<gene>
    <name evidence="4" type="ORF">dsmv_0643</name>
</gene>
<dbReference type="AlphaFoldDB" id="S7UUA8"/>
<accession>S7UUA8</accession>
<reference evidence="4 5" key="1">
    <citation type="journal article" date="2013" name="Genome Announc.">
        <title>Draft genome sequences for three mercury-methylating, sulfate-reducing bacteria.</title>
        <authorList>
            <person name="Brown S.D."/>
            <person name="Hurt R.A.Jr."/>
            <person name="Gilmour C.C."/>
            <person name="Elias D.A."/>
        </authorList>
    </citation>
    <scope>NUCLEOTIDE SEQUENCE [LARGE SCALE GENOMIC DNA]</scope>
    <source>
        <strain evidence="4 5">DSM 2059</strain>
    </source>
</reference>
<dbReference type="OrthoDB" id="9793138at2"/>
<dbReference type="PANTHER" id="PTHR30602">
    <property type="entry name" value="AMINO-ACID ACETYLTRANSFERASE"/>
    <property type="match status" value="1"/>
</dbReference>
<dbReference type="Pfam" id="PF00583">
    <property type="entry name" value="Acetyltransf_1"/>
    <property type="match status" value="1"/>
</dbReference>
<dbReference type="Proteomes" id="UP000014977">
    <property type="component" value="Unassembled WGS sequence"/>
</dbReference>
<dbReference type="InterPro" id="IPR016181">
    <property type="entry name" value="Acyl_CoA_acyltransferase"/>
</dbReference>
<dbReference type="GO" id="GO:0006526">
    <property type="term" value="P:L-arginine biosynthetic process"/>
    <property type="evidence" value="ECO:0007669"/>
    <property type="project" value="InterPro"/>
</dbReference>
<feature type="domain" description="N-acetyltransferase" evidence="3">
    <location>
        <begin position="1"/>
        <end position="152"/>
    </location>
</feature>
<evidence type="ECO:0000256" key="1">
    <source>
        <dbReference type="ARBA" id="ARBA00022679"/>
    </source>
</evidence>
<keyword evidence="5" id="KW-1185">Reference proteome</keyword>
<keyword evidence="2" id="KW-0012">Acyltransferase</keyword>
<dbReference type="InterPro" id="IPR000182">
    <property type="entry name" value="GNAT_dom"/>
</dbReference>
<proteinExistence type="predicted"/>
<dbReference type="CDD" id="cd04301">
    <property type="entry name" value="NAT_SF"/>
    <property type="match status" value="1"/>
</dbReference>
<evidence type="ECO:0000313" key="4">
    <source>
        <dbReference type="EMBL" id="EPR35938.1"/>
    </source>
</evidence>
<evidence type="ECO:0000259" key="3">
    <source>
        <dbReference type="PROSITE" id="PS51186"/>
    </source>
</evidence>
<dbReference type="InterPro" id="IPR010167">
    <property type="entry name" value="NH2A_AcTrfase"/>
</dbReference>
<dbReference type="EMBL" id="ATHJ01000105">
    <property type="protein sequence ID" value="EPR35938.1"/>
    <property type="molecule type" value="Genomic_DNA"/>
</dbReference>
<protein>
    <submittedName>
        <fullName evidence="4">GCN5-related N-acetyltransferase</fullName>
    </submittedName>
</protein>
<sequence>MHIRKATIEDITAIHGLLHRHSHEGDLIPRPLSKLYDHLRDFAVAVDETEGRVVGCCALQFCWEDLGEIRSLVVEPSHRNQGVAAALVESCMAEARDFGMTRLFSLTFKADFFGKFGFVEIPRSELPIKIWADCMLCIKFPDCEGIAMMKTL</sequence>
<comment type="caution">
    <text evidence="4">The sequence shown here is derived from an EMBL/GenBank/DDBJ whole genome shotgun (WGS) entry which is preliminary data.</text>
</comment>
<evidence type="ECO:0000313" key="5">
    <source>
        <dbReference type="Proteomes" id="UP000014977"/>
    </source>
</evidence>
<dbReference type="GO" id="GO:0005737">
    <property type="term" value="C:cytoplasm"/>
    <property type="evidence" value="ECO:0007669"/>
    <property type="project" value="InterPro"/>
</dbReference>
<dbReference type="GO" id="GO:0004042">
    <property type="term" value="F:L-glutamate N-acetyltransferase activity"/>
    <property type="evidence" value="ECO:0007669"/>
    <property type="project" value="InterPro"/>
</dbReference>
<dbReference type="Gene3D" id="3.40.630.30">
    <property type="match status" value="1"/>
</dbReference>
<dbReference type="STRING" id="897.B2D07_15865"/>
<dbReference type="PROSITE" id="PS51186">
    <property type="entry name" value="GNAT"/>
    <property type="match status" value="1"/>
</dbReference>
<dbReference type="RefSeq" id="WP_020877754.1">
    <property type="nucleotide sequence ID" value="NZ_ATHJ01000105.1"/>
</dbReference>